<protein>
    <recommendedName>
        <fullName evidence="2">BUB1 N-terminal domain-containing protein</fullName>
    </recommendedName>
</protein>
<dbReference type="RefSeq" id="XP_002502803.1">
    <property type="nucleotide sequence ID" value="XM_002502757.1"/>
</dbReference>
<evidence type="ECO:0000313" key="3">
    <source>
        <dbReference type="EMBL" id="ACO64061.1"/>
    </source>
</evidence>
<feature type="compositionally biased region" description="Low complexity" evidence="1">
    <location>
        <begin position="802"/>
        <end position="819"/>
    </location>
</feature>
<feature type="region of interest" description="Disordered" evidence="1">
    <location>
        <begin position="189"/>
        <end position="209"/>
    </location>
</feature>
<dbReference type="KEGG" id="mis:MICPUN_100915"/>
<keyword evidence="4" id="KW-1185">Reference proteome</keyword>
<dbReference type="GeneID" id="8244448"/>
<feature type="region of interest" description="Disordered" evidence="1">
    <location>
        <begin position="249"/>
        <end position="269"/>
    </location>
</feature>
<dbReference type="SMART" id="SM00777">
    <property type="entry name" value="Mad3_BUB1_I"/>
    <property type="match status" value="1"/>
</dbReference>
<dbReference type="Pfam" id="PF08311">
    <property type="entry name" value="Mad3_BUB1_I"/>
    <property type="match status" value="1"/>
</dbReference>
<evidence type="ECO:0000259" key="2">
    <source>
        <dbReference type="PROSITE" id="PS51489"/>
    </source>
</evidence>
<dbReference type="Gene3D" id="1.25.40.430">
    <property type="match status" value="1"/>
</dbReference>
<feature type="compositionally biased region" description="Gly residues" evidence="1">
    <location>
        <begin position="249"/>
        <end position="259"/>
    </location>
</feature>
<dbReference type="eggNOG" id="KOG1166">
    <property type="taxonomic scope" value="Eukaryota"/>
</dbReference>
<feature type="region of interest" description="Disordered" evidence="1">
    <location>
        <begin position="299"/>
        <end position="333"/>
    </location>
</feature>
<gene>
    <name evidence="3" type="ORF">MICPUN_100915</name>
</gene>
<dbReference type="InterPro" id="IPR013212">
    <property type="entry name" value="Mad3/Bub1_I"/>
</dbReference>
<reference evidence="3 4" key="1">
    <citation type="journal article" date="2009" name="Science">
        <title>Green evolution and dynamic adaptations revealed by genomes of the marine picoeukaryotes Micromonas.</title>
        <authorList>
            <person name="Worden A.Z."/>
            <person name="Lee J.H."/>
            <person name="Mock T."/>
            <person name="Rouze P."/>
            <person name="Simmons M.P."/>
            <person name="Aerts A.L."/>
            <person name="Allen A.E."/>
            <person name="Cuvelier M.L."/>
            <person name="Derelle E."/>
            <person name="Everett M.V."/>
            <person name="Foulon E."/>
            <person name="Grimwood J."/>
            <person name="Gundlach H."/>
            <person name="Henrissat B."/>
            <person name="Napoli C."/>
            <person name="McDonald S.M."/>
            <person name="Parker M.S."/>
            <person name="Rombauts S."/>
            <person name="Salamov A."/>
            <person name="Von Dassow P."/>
            <person name="Badger J.H."/>
            <person name="Coutinho P.M."/>
            <person name="Demir E."/>
            <person name="Dubchak I."/>
            <person name="Gentemann C."/>
            <person name="Eikrem W."/>
            <person name="Gready J.E."/>
            <person name="John U."/>
            <person name="Lanier W."/>
            <person name="Lindquist E.A."/>
            <person name="Lucas S."/>
            <person name="Mayer K.F."/>
            <person name="Moreau H."/>
            <person name="Not F."/>
            <person name="Otillar R."/>
            <person name="Panaud O."/>
            <person name="Pangilinan J."/>
            <person name="Paulsen I."/>
            <person name="Piegu B."/>
            <person name="Poliakov A."/>
            <person name="Robbens S."/>
            <person name="Schmutz J."/>
            <person name="Toulza E."/>
            <person name="Wyss T."/>
            <person name="Zelensky A."/>
            <person name="Zhou K."/>
            <person name="Armbrust E.V."/>
            <person name="Bhattacharya D."/>
            <person name="Goodenough U.W."/>
            <person name="Van de Peer Y."/>
            <person name="Grigoriev I.V."/>
        </authorList>
    </citation>
    <scope>NUCLEOTIDE SEQUENCE [LARGE SCALE GENOMIC DNA]</scope>
    <source>
        <strain evidence="4">RCC299 / NOUM17</strain>
    </source>
</reference>
<feature type="region of interest" description="Disordered" evidence="1">
    <location>
        <begin position="351"/>
        <end position="370"/>
    </location>
</feature>
<dbReference type="GO" id="GO:0051754">
    <property type="term" value="P:meiotic sister chromatid cohesion, centromeric"/>
    <property type="evidence" value="ECO:0007669"/>
    <property type="project" value="TreeGrafter"/>
</dbReference>
<dbReference type="FunFam" id="1.25.40.430:FF:000003">
    <property type="entry name" value="Checkpoint serine/threonine-protein kinase BUB1"/>
    <property type="match status" value="1"/>
</dbReference>
<dbReference type="OMA" id="CKEPHDI"/>
<dbReference type="GO" id="GO:0004672">
    <property type="term" value="F:protein kinase activity"/>
    <property type="evidence" value="ECO:0007669"/>
    <property type="project" value="TreeGrafter"/>
</dbReference>
<proteinExistence type="predicted"/>
<feature type="region of interest" description="Disordered" evidence="1">
    <location>
        <begin position="800"/>
        <end position="819"/>
    </location>
</feature>
<feature type="region of interest" description="Disordered" evidence="1">
    <location>
        <begin position="218"/>
        <end position="237"/>
    </location>
</feature>
<feature type="region of interest" description="Disordered" evidence="1">
    <location>
        <begin position="750"/>
        <end position="780"/>
    </location>
</feature>
<accession>C1E7Y8</accession>
<dbReference type="InterPro" id="IPR015661">
    <property type="entry name" value="Bub1/Mad3"/>
</dbReference>
<evidence type="ECO:0000313" key="4">
    <source>
        <dbReference type="Proteomes" id="UP000002009"/>
    </source>
</evidence>
<dbReference type="GO" id="GO:0032991">
    <property type="term" value="C:protein-containing complex"/>
    <property type="evidence" value="ECO:0007669"/>
    <property type="project" value="UniProtKB-ARBA"/>
</dbReference>
<dbReference type="PROSITE" id="PS51489">
    <property type="entry name" value="BUB1_N"/>
    <property type="match status" value="1"/>
</dbReference>
<organism evidence="3 4">
    <name type="scientific">Micromonas commoda (strain RCC299 / NOUM17 / CCMP2709)</name>
    <name type="common">Picoplanktonic green alga</name>
    <dbReference type="NCBI Taxonomy" id="296587"/>
    <lineage>
        <taxon>Eukaryota</taxon>
        <taxon>Viridiplantae</taxon>
        <taxon>Chlorophyta</taxon>
        <taxon>Mamiellophyceae</taxon>
        <taxon>Mamiellales</taxon>
        <taxon>Mamiellaceae</taxon>
        <taxon>Micromonas</taxon>
    </lineage>
</organism>
<evidence type="ECO:0000256" key="1">
    <source>
        <dbReference type="SAM" id="MobiDB-lite"/>
    </source>
</evidence>
<dbReference type="STRING" id="296587.C1E7Y8"/>
<dbReference type="PANTHER" id="PTHR14030:SF4">
    <property type="entry name" value="BUB1 KINASE, ISOFORM A-RELATED"/>
    <property type="match status" value="1"/>
</dbReference>
<dbReference type="AlphaFoldDB" id="C1E7Y8"/>
<dbReference type="GO" id="GO:0007094">
    <property type="term" value="P:mitotic spindle assembly checkpoint signaling"/>
    <property type="evidence" value="ECO:0007669"/>
    <property type="project" value="InterPro"/>
</dbReference>
<dbReference type="EMBL" id="CP001327">
    <property type="protein sequence ID" value="ACO64061.1"/>
    <property type="molecule type" value="Genomic_DNA"/>
</dbReference>
<dbReference type="OrthoDB" id="248495at2759"/>
<sequence length="819" mass="87019">MSDPTWDTSKENFQPLKRGRDAKMLDQVTGMANGERATKIKEERSAFWNAIATYDGDDPLEVWVRFIKWTEQMFTSGGRETEVLPLLERCTRELQEVPRYRDDVRYLRIWVKYADCCKEPHDIFKFLQANDVGQRHTLFYEAYAAFLEIRGAFKQAGEVYDRGILMRAEPTQRLKEKLAQFQHRMMKRKQRKMEEGGALEEEGEGETRRFGEVGAAARGGSANAENPGGAVRSGGGGAAGVVGSRARGLGGTGGVGGGRTPKRSNENDGGLEIYCDEEDGVAPSAAPAPWKNLGKYTETRKENTRGATQWTGQGLGNKRSRPGQASAVTPAPDLDIYEDEDLAQAEAEAAANAGLMSKSTSKPPPTNALRRRLDAANPNLASNPMLHHGKGAPEPEPIAGERPKTFYGGYNPADTVNNFGEEVCYEERRAARWEVANGPVAAQKPAPGLIIGRETKEEDMELDATVAVPTTIGGVPAEVTATTVQVMQNPKLDVAEVQTAAPPESVPQHSFGSCGAPPSDVGSGVQGRALERPTDEAQGVPPAGAAQPVAAAVPAGLRWTATEGGTYGMNEPTMTLTTKEAWGDIMSMFSGGLEAERATNPAEMGDAAATAALAPIKEANTPAQKADETESFAIYEDTCLLSKEAVAAVAAPKQQSPIADLEIREDTVVLPPIAATPRPAAFGANAAKTPAMHGRTPLAAMPMRTPLAPTTATRQPLATKTGAAAMPPSAPVAGKAAADENEFAVYEDPTEQIPSGAHSQAVSMQPPAAPANTPMPSDDGGFDVYQDTMHIDPAMMAEAMRQGEGSQASGSAGSAQHTR</sequence>
<dbReference type="InParanoid" id="C1E7Y8"/>
<feature type="region of interest" description="Disordered" evidence="1">
    <location>
        <begin position="503"/>
        <end position="527"/>
    </location>
</feature>
<name>C1E7Y8_MICCC</name>
<dbReference type="PANTHER" id="PTHR14030">
    <property type="entry name" value="MITOTIC CHECKPOINT SERINE/THREONINE-PROTEIN KINASE BUB1"/>
    <property type="match status" value="1"/>
</dbReference>
<dbReference type="Proteomes" id="UP000002009">
    <property type="component" value="Chromosome 6"/>
</dbReference>
<feature type="domain" description="BUB1 N-terminal" evidence="2">
    <location>
        <begin position="47"/>
        <end position="208"/>
    </location>
</feature>